<feature type="domain" description="Amidohydrolase-related" evidence="1">
    <location>
        <begin position="105"/>
        <end position="465"/>
    </location>
</feature>
<dbReference type="InterPro" id="IPR011059">
    <property type="entry name" value="Metal-dep_hydrolase_composite"/>
</dbReference>
<dbReference type="SUPFAM" id="SSF51556">
    <property type="entry name" value="Metallo-dependent hydrolases"/>
    <property type="match status" value="1"/>
</dbReference>
<sequence length="504" mass="55909">MSELSWTSPDYPLEPYNGPPRNVAYIDKLKFDEKLQPKSYSIAGTHPESKVLITDIQIIDATGKAPYHGDVLITGERFTHVGEVPGKEDLIKDPKVRVFYGNGRTLIPGLGDAHTHLSWNGGDLGRLGELGIEEHTLLTARSARSFIDSGYTMCFGAASAKKRLDVVVRDAINAGDIPGPRYLANSQEMARRDGDLVPGITAYADGPDEMRQVIREHVELGVDQVKLSMSGESITEIRDAMDCYFSDEETKACVDEAHKLGIRLCAHARARDSVRQCIEHGVEIIYHGSYIDEEGEDIDSSPRAILTKAGMDMLEKKRSQHVVVPALNWLYATLYEASAFGYATEVAEKVGYKKELEAAIRGLREMHRRGIVVLPGGDYGFAWTPHGTYARDLEHFTKFLGFTPHEAIIAATYGVAKLFMRSHEMGQIKAGNFADCVLVDGDPLDDITILQNHQRLNVIIINGRVHKAGRRELLVPNMAAHELTQRITQGVEELEIVTPMQKAY</sequence>
<dbReference type="InterPro" id="IPR057744">
    <property type="entry name" value="OTAase-like"/>
</dbReference>
<reference evidence="3" key="1">
    <citation type="journal article" date="2017" name="Genome Biol.">
        <title>Comparative genomics reveals high biological diversity and specific adaptations in the industrially and medically important fungal genus Aspergillus.</title>
        <authorList>
            <person name="de Vries R.P."/>
            <person name="Riley R."/>
            <person name="Wiebenga A."/>
            <person name="Aguilar-Osorio G."/>
            <person name="Amillis S."/>
            <person name="Uchima C.A."/>
            <person name="Anderluh G."/>
            <person name="Asadollahi M."/>
            <person name="Askin M."/>
            <person name="Barry K."/>
            <person name="Battaglia E."/>
            <person name="Bayram O."/>
            <person name="Benocci T."/>
            <person name="Braus-Stromeyer S.A."/>
            <person name="Caldana C."/>
            <person name="Canovas D."/>
            <person name="Cerqueira G.C."/>
            <person name="Chen F."/>
            <person name="Chen W."/>
            <person name="Choi C."/>
            <person name="Clum A."/>
            <person name="Dos Santos R.A."/>
            <person name="Damasio A.R."/>
            <person name="Diallinas G."/>
            <person name="Emri T."/>
            <person name="Fekete E."/>
            <person name="Flipphi M."/>
            <person name="Freyberg S."/>
            <person name="Gallo A."/>
            <person name="Gournas C."/>
            <person name="Habgood R."/>
            <person name="Hainaut M."/>
            <person name="Harispe M.L."/>
            <person name="Henrissat B."/>
            <person name="Hilden K.S."/>
            <person name="Hope R."/>
            <person name="Hossain A."/>
            <person name="Karabika E."/>
            <person name="Karaffa L."/>
            <person name="Karanyi Z."/>
            <person name="Krasevec N."/>
            <person name="Kuo A."/>
            <person name="Kusch H."/>
            <person name="LaButti K."/>
            <person name="Lagendijk E.L."/>
            <person name="Lapidus A."/>
            <person name="Levasseur A."/>
            <person name="Lindquist E."/>
            <person name="Lipzen A."/>
            <person name="Logrieco A.F."/>
            <person name="MacCabe A."/>
            <person name="Maekelae M.R."/>
            <person name="Malavazi I."/>
            <person name="Melin P."/>
            <person name="Meyer V."/>
            <person name="Mielnichuk N."/>
            <person name="Miskei M."/>
            <person name="Molnar A.P."/>
            <person name="Mule G."/>
            <person name="Ngan C.Y."/>
            <person name="Orejas M."/>
            <person name="Orosz E."/>
            <person name="Ouedraogo J.P."/>
            <person name="Overkamp K.M."/>
            <person name="Park H.-S."/>
            <person name="Perrone G."/>
            <person name="Piumi F."/>
            <person name="Punt P.J."/>
            <person name="Ram A.F."/>
            <person name="Ramon A."/>
            <person name="Rauscher S."/>
            <person name="Record E."/>
            <person name="Riano-Pachon D.M."/>
            <person name="Robert V."/>
            <person name="Roehrig J."/>
            <person name="Ruller R."/>
            <person name="Salamov A."/>
            <person name="Salih N.S."/>
            <person name="Samson R.A."/>
            <person name="Sandor E."/>
            <person name="Sanguinetti M."/>
            <person name="Schuetze T."/>
            <person name="Sepcic K."/>
            <person name="Shelest E."/>
            <person name="Sherlock G."/>
            <person name="Sophianopoulou V."/>
            <person name="Squina F.M."/>
            <person name="Sun H."/>
            <person name="Susca A."/>
            <person name="Todd R.B."/>
            <person name="Tsang A."/>
            <person name="Unkles S.E."/>
            <person name="van de Wiele N."/>
            <person name="van Rossen-Uffink D."/>
            <person name="Oliveira J.V."/>
            <person name="Vesth T.C."/>
            <person name="Visser J."/>
            <person name="Yu J.-H."/>
            <person name="Zhou M."/>
            <person name="Andersen M.R."/>
            <person name="Archer D.B."/>
            <person name="Baker S.E."/>
            <person name="Benoit I."/>
            <person name="Brakhage A.A."/>
            <person name="Braus G.H."/>
            <person name="Fischer R."/>
            <person name="Frisvad J.C."/>
            <person name="Goldman G.H."/>
            <person name="Houbraken J."/>
            <person name="Oakley B."/>
            <person name="Pocsi I."/>
            <person name="Scazzocchio C."/>
            <person name="Seiboth B."/>
            <person name="vanKuyk P.A."/>
            <person name="Wortman J."/>
            <person name="Dyer P.S."/>
            <person name="Grigoriev I.V."/>
        </authorList>
    </citation>
    <scope>NUCLEOTIDE SEQUENCE [LARGE SCALE GENOMIC DNA]</scope>
    <source>
        <strain evidence="3">CBS 583.65</strain>
    </source>
</reference>
<dbReference type="AlphaFoldDB" id="A0A1L9PGP1"/>
<dbReference type="STRING" id="1036611.A0A1L9PGP1"/>
<dbReference type="RefSeq" id="XP_040666456.1">
    <property type="nucleotide sequence ID" value="XM_040812091.1"/>
</dbReference>
<dbReference type="Gene3D" id="3.20.20.140">
    <property type="entry name" value="Metal-dependent hydrolases"/>
    <property type="match status" value="1"/>
</dbReference>
<organism evidence="2 3">
    <name type="scientific">Aspergillus versicolor CBS 583.65</name>
    <dbReference type="NCBI Taxonomy" id="1036611"/>
    <lineage>
        <taxon>Eukaryota</taxon>
        <taxon>Fungi</taxon>
        <taxon>Dikarya</taxon>
        <taxon>Ascomycota</taxon>
        <taxon>Pezizomycotina</taxon>
        <taxon>Eurotiomycetes</taxon>
        <taxon>Eurotiomycetidae</taxon>
        <taxon>Eurotiales</taxon>
        <taxon>Aspergillaceae</taxon>
        <taxon>Aspergillus</taxon>
        <taxon>Aspergillus subgen. Nidulantes</taxon>
    </lineage>
</organism>
<dbReference type="OrthoDB" id="194468at2759"/>
<evidence type="ECO:0000313" key="3">
    <source>
        <dbReference type="Proteomes" id="UP000184073"/>
    </source>
</evidence>
<evidence type="ECO:0000313" key="2">
    <source>
        <dbReference type="EMBL" id="OJJ00694.1"/>
    </source>
</evidence>
<dbReference type="GeneID" id="63727602"/>
<dbReference type="EMBL" id="KV878127">
    <property type="protein sequence ID" value="OJJ00694.1"/>
    <property type="molecule type" value="Genomic_DNA"/>
</dbReference>
<dbReference type="InterPro" id="IPR006680">
    <property type="entry name" value="Amidohydro-rel"/>
</dbReference>
<dbReference type="GO" id="GO:0016810">
    <property type="term" value="F:hydrolase activity, acting on carbon-nitrogen (but not peptide) bonds"/>
    <property type="evidence" value="ECO:0007669"/>
    <property type="project" value="InterPro"/>
</dbReference>
<dbReference type="FunFam" id="3.20.20.140:FF:000166">
    <property type="entry name" value="Uncharacterized protein"/>
    <property type="match status" value="1"/>
</dbReference>
<dbReference type="PANTHER" id="PTHR43135:SF3">
    <property type="entry name" value="ALPHA-D-RIBOSE 1-METHYLPHOSPHONATE 5-TRIPHOSPHATE DIPHOSPHATASE"/>
    <property type="match status" value="1"/>
</dbReference>
<gene>
    <name evidence="2" type="ORF">ASPVEDRAFT_40235</name>
</gene>
<dbReference type="Pfam" id="PF01979">
    <property type="entry name" value="Amidohydro_1"/>
    <property type="match status" value="1"/>
</dbReference>
<dbReference type="Gene3D" id="2.30.40.10">
    <property type="entry name" value="Urease, subunit C, domain 1"/>
    <property type="match status" value="2"/>
</dbReference>
<name>A0A1L9PGP1_ASPVE</name>
<dbReference type="PANTHER" id="PTHR43135">
    <property type="entry name" value="ALPHA-D-RIBOSE 1-METHYLPHOSPHONATE 5-TRIPHOSPHATE DIPHOSPHATASE"/>
    <property type="match status" value="1"/>
</dbReference>
<dbReference type="InterPro" id="IPR051781">
    <property type="entry name" value="Metallo-dep_Hydrolase"/>
</dbReference>
<keyword evidence="3" id="KW-1185">Reference proteome</keyword>
<dbReference type="Proteomes" id="UP000184073">
    <property type="component" value="Unassembled WGS sequence"/>
</dbReference>
<dbReference type="InterPro" id="IPR032466">
    <property type="entry name" value="Metal_Hydrolase"/>
</dbReference>
<evidence type="ECO:0000259" key="1">
    <source>
        <dbReference type="Pfam" id="PF01979"/>
    </source>
</evidence>
<dbReference type="CDD" id="cd01299">
    <property type="entry name" value="Met_dep_hydrolase_A"/>
    <property type="match status" value="1"/>
</dbReference>
<protein>
    <recommendedName>
        <fullName evidence="1">Amidohydrolase-related domain-containing protein</fullName>
    </recommendedName>
</protein>
<proteinExistence type="predicted"/>
<dbReference type="SUPFAM" id="SSF51338">
    <property type="entry name" value="Composite domain of metallo-dependent hydrolases"/>
    <property type="match status" value="1"/>
</dbReference>
<accession>A0A1L9PGP1</accession>
<dbReference type="VEuPathDB" id="FungiDB:ASPVEDRAFT_40235"/>